<dbReference type="EMBL" id="MN739551">
    <property type="protein sequence ID" value="QHT12848.1"/>
    <property type="molecule type" value="Genomic_DNA"/>
</dbReference>
<organism evidence="1">
    <name type="scientific">viral metagenome</name>
    <dbReference type="NCBI Taxonomy" id="1070528"/>
    <lineage>
        <taxon>unclassified sequences</taxon>
        <taxon>metagenomes</taxon>
        <taxon>organismal metagenomes</taxon>
    </lineage>
</organism>
<proteinExistence type="predicted"/>
<reference evidence="1" key="1">
    <citation type="journal article" date="2020" name="Nature">
        <title>Giant virus diversity and host interactions through global metagenomics.</title>
        <authorList>
            <person name="Schulz F."/>
            <person name="Roux S."/>
            <person name="Paez-Espino D."/>
            <person name="Jungbluth S."/>
            <person name="Walsh D.A."/>
            <person name="Denef V.J."/>
            <person name="McMahon K.D."/>
            <person name="Konstantinidis K.T."/>
            <person name="Eloe-Fadrosh E.A."/>
            <person name="Kyrpides N.C."/>
            <person name="Woyke T."/>
        </authorList>
    </citation>
    <scope>NUCLEOTIDE SEQUENCE</scope>
    <source>
        <strain evidence="1">GVMAG-M-3300023174-130</strain>
    </source>
</reference>
<dbReference type="AlphaFoldDB" id="A0A6C0D7U6"/>
<name>A0A6C0D7U6_9ZZZZ</name>
<evidence type="ECO:0000313" key="1">
    <source>
        <dbReference type="EMBL" id="QHT12848.1"/>
    </source>
</evidence>
<accession>A0A6C0D7U6</accession>
<protein>
    <submittedName>
        <fullName evidence="1">Uncharacterized protein</fullName>
    </submittedName>
</protein>
<sequence length="419" mass="48231">MGNNISFYSNIQSGGNGQEQTEDIISLIDKLDLIATYYILTMDFESLTKLNEKEHCESLIGLTSTIIDEKFSNLEVKQLVKRIANGSDSSSNENKQMDCIKIAKFYVKIAHIFASIVTTINPEYTYKDSFGNVVRKSLMEKSLIPKDAEMTVSKINLCSERVNALKGVLNDAVSFEDDYQEGGSEDEKIVIHPDVCSVNLDETENVKNLTDEPGITELIDLYFDDNYDYKTGKFIGMTPETEKIFQDDLKRFYLTFTDNKGEMPPEITKFSDIKLRDYSKKKFCKTSTGKNPMVVGSYKDELFLKYANNMKSMIQNVNQKQNQLLYIINRLFTFSLDPVTKNQIIRINPELDELTLQELVVQTRELIIELYLNCETDFIEGIKIYEAIVEKQILETTQKHIVQLEKEREKLISPYVFKK</sequence>